<organism evidence="2 3">
    <name type="scientific">Protopolystoma xenopodis</name>
    <dbReference type="NCBI Taxonomy" id="117903"/>
    <lineage>
        <taxon>Eukaryota</taxon>
        <taxon>Metazoa</taxon>
        <taxon>Spiralia</taxon>
        <taxon>Lophotrochozoa</taxon>
        <taxon>Platyhelminthes</taxon>
        <taxon>Monogenea</taxon>
        <taxon>Polyopisthocotylea</taxon>
        <taxon>Polystomatidea</taxon>
        <taxon>Polystomatidae</taxon>
        <taxon>Protopolystoma</taxon>
    </lineage>
</organism>
<gene>
    <name evidence="2" type="ORF">PXEA_LOCUS34353</name>
</gene>
<dbReference type="Proteomes" id="UP000784294">
    <property type="component" value="Unassembled WGS sequence"/>
</dbReference>
<reference evidence="2" key="1">
    <citation type="submission" date="2018-11" db="EMBL/GenBank/DDBJ databases">
        <authorList>
            <consortium name="Pathogen Informatics"/>
        </authorList>
    </citation>
    <scope>NUCLEOTIDE SEQUENCE</scope>
</reference>
<feature type="region of interest" description="Disordered" evidence="1">
    <location>
        <begin position="188"/>
        <end position="236"/>
    </location>
</feature>
<feature type="compositionally biased region" description="Basic and acidic residues" evidence="1">
    <location>
        <begin position="14"/>
        <end position="23"/>
    </location>
</feature>
<feature type="non-terminal residue" evidence="2">
    <location>
        <position position="236"/>
    </location>
</feature>
<dbReference type="EMBL" id="CAAALY010267019">
    <property type="protein sequence ID" value="VEL40913.1"/>
    <property type="molecule type" value="Genomic_DNA"/>
</dbReference>
<proteinExistence type="predicted"/>
<feature type="region of interest" description="Disordered" evidence="1">
    <location>
        <begin position="1"/>
        <end position="23"/>
    </location>
</feature>
<evidence type="ECO:0000256" key="1">
    <source>
        <dbReference type="SAM" id="MobiDB-lite"/>
    </source>
</evidence>
<keyword evidence="3" id="KW-1185">Reference proteome</keyword>
<evidence type="ECO:0000313" key="2">
    <source>
        <dbReference type="EMBL" id="VEL40913.1"/>
    </source>
</evidence>
<comment type="caution">
    <text evidence="2">The sequence shown here is derived from an EMBL/GenBank/DDBJ whole genome shotgun (WGS) entry which is preliminary data.</text>
</comment>
<sequence length="236" mass="26581">MDMLNPEGPNNAERASRWRDNGHTLPREELKNCNCEDVVNCLREVTSKFEQYSVSMCQLNMRLQRLTHRYYGTGGEPVQTIKTGEAVFRIGDSQRNGVQTHSDEQMPTGTGRHEVFRSFTEPSPPDRSILQGETSFEMFSGDEAPRHQDASEADATCSKTNSNIWNSRSFSDDASSYSTHVAVRKQTPYPGRQSYHCLASSQPKVPSLSKPVRPNNQLDHPHDCTSYHPSQEMAAN</sequence>
<protein>
    <submittedName>
        <fullName evidence="2">Uncharacterized protein</fullName>
    </submittedName>
</protein>
<dbReference type="AlphaFoldDB" id="A0A3S5CQY0"/>
<evidence type="ECO:0000313" key="3">
    <source>
        <dbReference type="Proteomes" id="UP000784294"/>
    </source>
</evidence>
<accession>A0A3S5CQY0</accession>
<name>A0A3S5CQY0_9PLAT</name>